<dbReference type="EMBL" id="JAGFNK010000002">
    <property type="protein sequence ID" value="KAI9513347.1"/>
    <property type="molecule type" value="Genomic_DNA"/>
</dbReference>
<comment type="caution">
    <text evidence="1">The sequence shown here is derived from an EMBL/GenBank/DDBJ whole genome shotgun (WGS) entry which is preliminary data.</text>
</comment>
<protein>
    <submittedName>
        <fullName evidence="1">Gamma-tubulin complex DGRIP91/SPC98 component</fullName>
    </submittedName>
</protein>
<organism evidence="1 2">
    <name type="scientific">Russula earlei</name>
    <dbReference type="NCBI Taxonomy" id="71964"/>
    <lineage>
        <taxon>Eukaryota</taxon>
        <taxon>Fungi</taxon>
        <taxon>Dikarya</taxon>
        <taxon>Basidiomycota</taxon>
        <taxon>Agaricomycotina</taxon>
        <taxon>Agaricomycetes</taxon>
        <taxon>Russulales</taxon>
        <taxon>Russulaceae</taxon>
        <taxon>Russula</taxon>
    </lineage>
</organism>
<reference evidence="1" key="1">
    <citation type="submission" date="2021-03" db="EMBL/GenBank/DDBJ databases">
        <title>Evolutionary priming and transition to the ectomycorrhizal habit in an iconic lineage of mushroom-forming fungi: is preadaptation a requirement?</title>
        <authorList>
            <consortium name="DOE Joint Genome Institute"/>
            <person name="Looney B.P."/>
            <person name="Miyauchi S."/>
            <person name="Morin E."/>
            <person name="Drula E."/>
            <person name="Courty P.E."/>
            <person name="Chicoki N."/>
            <person name="Fauchery L."/>
            <person name="Kohler A."/>
            <person name="Kuo A."/>
            <person name="LaButti K."/>
            <person name="Pangilinan J."/>
            <person name="Lipzen A."/>
            <person name="Riley R."/>
            <person name="Andreopoulos W."/>
            <person name="He G."/>
            <person name="Johnson J."/>
            <person name="Barry K.W."/>
            <person name="Grigoriev I.V."/>
            <person name="Nagy L."/>
            <person name="Hibbett D."/>
            <person name="Henrissat B."/>
            <person name="Matheny P.B."/>
            <person name="Labbe J."/>
            <person name="Martin A.F."/>
        </authorList>
    </citation>
    <scope>NUCLEOTIDE SEQUENCE</scope>
    <source>
        <strain evidence="1">BPL698</strain>
    </source>
</reference>
<sequence length="866" mass="98375">MAASASTSSLESLIHSIIPQSRTDRVLFDDILAHCKDVLSSHIGQSRERDIGHLADLVKRRLAQTRPDGASSVQFTNLLSRLLEQPVLSRKYDSILFLHSLASSTRTPLIAPSLLPSLAPSPPITSKHTPVVSPIDATSPPSQQLNKGKSKAELLREVRARSGYPHVPEVALLRDALYLLQGISGKHVQFATGKDVATEMNLFFTEGSGYHISTPTKQLIHRLSEVGHLYIRVDRFIREREARSGIGMIEQSLCHHLQSQLTEYYRLIAVLESQLNIACHSQDSDMSATMSMEPDPRAEESGLTLKRLDVWVNEWRLRMRMMSVCVEAAKDTHGGALVNLIHSYTENGDPFVRKFTDQLLEEVSKPFFETLQRWLFSGELYDPYLEFFVTLDPGLAHLQYVHPSSLATGAGIMIGDGGFSGFNVDQDDLTGERESGLRLWQAKYKFRQEMLPAFVGEGFGIKIFSTGKSLNFIRYSCHDTDWIATREKMSNTNGTLQYSDIFGLERSIDAAYRIASQRLFDIFFDKFRLLDHFRALKNYLLLGHGDFADQLMETIGPSLSRPANSLYRHNLTATLETAIRSSNAQKDPPDVLRRLDARMLEYSQGEIGWDVFTLEYKVDAPLDTVLDPDSMVKYLKLFNHLWKMKRIESTMTKGWVRTAGATKAFVRIPELEPEWHKIRLITAEMIHFIRQMAAYCYLEVIECSWKALMDFINEKEGDLDALISAHRVYLDRMVKKLLLLSSKAGREEGLLNQVKEAFSLMLGFYDATEHFYNLCMTESSRRDSERDQARGTYTTADMRTGLQQPDALSNGLRQCQEYGASFSEKVHVILHALQTHVDFDCRFLGIRLSFSEFYRAKKEIQVQSKS</sequence>
<evidence type="ECO:0000313" key="1">
    <source>
        <dbReference type="EMBL" id="KAI9513347.1"/>
    </source>
</evidence>
<accession>A0ACC0URB4</accession>
<dbReference type="Proteomes" id="UP001207468">
    <property type="component" value="Unassembled WGS sequence"/>
</dbReference>
<proteinExistence type="predicted"/>
<evidence type="ECO:0000313" key="2">
    <source>
        <dbReference type="Proteomes" id="UP001207468"/>
    </source>
</evidence>
<name>A0ACC0URB4_9AGAM</name>
<gene>
    <name evidence="1" type="ORF">F5148DRAFT_972256</name>
</gene>
<keyword evidence="2" id="KW-1185">Reference proteome</keyword>